<evidence type="ECO:0000313" key="3">
    <source>
        <dbReference type="Proteomes" id="UP000283619"/>
    </source>
</evidence>
<sequence length="244" mass="26502">MTVKSGWIGCAALCGWLLAGQAFADCTPAPKAHEVDFSLCRDWPAYPGLTLTAAANFSPDPVYGESGTVGLYDLRLALVASADSKPLASFYQPSAFSVDAIALDELKFDTARYKLTPQLQAFGVRVRFKGSSRLNPLDETWLSLFVKDGNALRPVMDRLVVYEYGGEWDGNCAGERYETTRTVALAKTSSHGFADLMIKTIRSSTVGEGEGEACVSNTVTQKPVLTTLRYDGKNYVVPEDFKGL</sequence>
<dbReference type="RefSeq" id="WP_123594793.1">
    <property type="nucleotide sequence ID" value="NZ_MOBZ01000018.1"/>
</dbReference>
<gene>
    <name evidence="2" type="ORF">BK673_21250</name>
</gene>
<feature type="signal peptide" evidence="1">
    <location>
        <begin position="1"/>
        <end position="24"/>
    </location>
</feature>
<name>A0A423P0T7_PSEFL</name>
<comment type="caution">
    <text evidence="2">The sequence shown here is derived from an EMBL/GenBank/DDBJ whole genome shotgun (WGS) entry which is preliminary data.</text>
</comment>
<evidence type="ECO:0008006" key="4">
    <source>
        <dbReference type="Google" id="ProtNLM"/>
    </source>
</evidence>
<organism evidence="2 3">
    <name type="scientific">Pseudomonas fluorescens</name>
    <dbReference type="NCBI Taxonomy" id="294"/>
    <lineage>
        <taxon>Bacteria</taxon>
        <taxon>Pseudomonadati</taxon>
        <taxon>Pseudomonadota</taxon>
        <taxon>Gammaproteobacteria</taxon>
        <taxon>Pseudomonadales</taxon>
        <taxon>Pseudomonadaceae</taxon>
        <taxon>Pseudomonas</taxon>
    </lineage>
</organism>
<protein>
    <recommendedName>
        <fullName evidence="4">Lipoprotein</fullName>
    </recommendedName>
</protein>
<reference evidence="2 3" key="1">
    <citation type="submission" date="2016-10" db="EMBL/GenBank/DDBJ databases">
        <title>Comparative genome analysis of multiple Pseudomonas spp. focuses on biocontrol and plant growth promoting traits.</title>
        <authorList>
            <person name="Tao X.-Y."/>
            <person name="Taylor C.G."/>
        </authorList>
    </citation>
    <scope>NUCLEOTIDE SEQUENCE [LARGE SCALE GENOMIC DNA]</scope>
    <source>
        <strain evidence="2 3">36G2</strain>
    </source>
</reference>
<dbReference type="AlphaFoldDB" id="A0A423P0T7"/>
<dbReference type="EMBL" id="MOBZ01000018">
    <property type="protein sequence ID" value="ROO04782.1"/>
    <property type="molecule type" value="Genomic_DNA"/>
</dbReference>
<evidence type="ECO:0000256" key="1">
    <source>
        <dbReference type="SAM" id="SignalP"/>
    </source>
</evidence>
<keyword evidence="1" id="KW-0732">Signal</keyword>
<feature type="chain" id="PRO_5019470609" description="Lipoprotein" evidence="1">
    <location>
        <begin position="25"/>
        <end position="244"/>
    </location>
</feature>
<proteinExistence type="predicted"/>
<accession>A0A423P0T7</accession>
<evidence type="ECO:0000313" key="2">
    <source>
        <dbReference type="EMBL" id="ROO04782.1"/>
    </source>
</evidence>
<dbReference type="Proteomes" id="UP000283619">
    <property type="component" value="Unassembled WGS sequence"/>
</dbReference>